<dbReference type="InterPro" id="IPR003309">
    <property type="entry name" value="SCAN_dom"/>
</dbReference>
<dbReference type="GeneID" id="129329365"/>
<proteinExistence type="inferred from homology"/>
<dbReference type="PANTHER" id="PTHR47772:SF15">
    <property type="entry name" value="REDUCED EXPRESSION 2-RELATED"/>
    <property type="match status" value="1"/>
</dbReference>
<dbReference type="InterPro" id="IPR050636">
    <property type="entry name" value="C2H2-ZF_domain-containing"/>
</dbReference>
<dbReference type="InterPro" id="IPR013087">
    <property type="entry name" value="Znf_C2H2_type"/>
</dbReference>
<protein>
    <submittedName>
        <fullName evidence="15">Zinc finger and SCAN domain-containing protein 2-like isoform X1</fullName>
    </submittedName>
</protein>
<dbReference type="Pfam" id="PF00096">
    <property type="entry name" value="zf-C2H2"/>
    <property type="match status" value="12"/>
</dbReference>
<feature type="domain" description="C2H2-type" evidence="12">
    <location>
        <begin position="675"/>
        <end position="702"/>
    </location>
</feature>
<gene>
    <name evidence="15" type="primary">LOC129329365</name>
</gene>
<dbReference type="SUPFAM" id="SSF47353">
    <property type="entry name" value="Retrovirus capsid dimerization domain-like"/>
    <property type="match status" value="1"/>
</dbReference>
<dbReference type="SMART" id="SM00431">
    <property type="entry name" value="SCAN"/>
    <property type="match status" value="1"/>
</dbReference>
<keyword evidence="3" id="KW-0479">Metal-binding</keyword>
<reference evidence="15" key="1">
    <citation type="submission" date="2025-08" db="UniProtKB">
        <authorList>
            <consortium name="RefSeq"/>
        </authorList>
    </citation>
    <scope>IDENTIFICATION</scope>
    <source>
        <tissue evidence="15">Blood</tissue>
    </source>
</reference>
<feature type="domain" description="C2H2-type" evidence="12">
    <location>
        <begin position="512"/>
        <end position="539"/>
    </location>
</feature>
<name>A0AA97JCY6_EUBMA</name>
<dbReference type="GO" id="GO:0005634">
    <property type="term" value="C:nucleus"/>
    <property type="evidence" value="ECO:0007669"/>
    <property type="project" value="UniProtKB-SubCell"/>
</dbReference>
<dbReference type="FunFam" id="3.30.160.60:FF:003862">
    <property type="match status" value="1"/>
</dbReference>
<feature type="domain" description="C2H2-type" evidence="12">
    <location>
        <begin position="540"/>
        <end position="563"/>
    </location>
</feature>
<feature type="domain" description="C2H2-type" evidence="12">
    <location>
        <begin position="564"/>
        <end position="591"/>
    </location>
</feature>
<feature type="domain" description="SCAN box" evidence="13">
    <location>
        <begin position="166"/>
        <end position="244"/>
    </location>
</feature>
<dbReference type="InterPro" id="IPR038269">
    <property type="entry name" value="SCAN_sf"/>
</dbReference>
<keyword evidence="14" id="KW-1185">Reference proteome</keyword>
<feature type="domain" description="C2H2-type" evidence="12">
    <location>
        <begin position="839"/>
        <end position="866"/>
    </location>
</feature>
<dbReference type="Pfam" id="PF02023">
    <property type="entry name" value="SCAN"/>
    <property type="match status" value="1"/>
</dbReference>
<dbReference type="FunFam" id="3.30.160.60:FF:000688">
    <property type="entry name" value="zinc finger protein 197 isoform X1"/>
    <property type="match status" value="1"/>
</dbReference>
<feature type="domain" description="C2H2-type" evidence="12">
    <location>
        <begin position="703"/>
        <end position="730"/>
    </location>
</feature>
<dbReference type="Proteomes" id="UP001190640">
    <property type="component" value="Chromosome 4"/>
</dbReference>
<evidence type="ECO:0000256" key="4">
    <source>
        <dbReference type="ARBA" id="ARBA00022737"/>
    </source>
</evidence>
<dbReference type="AlphaFoldDB" id="A0AA97JCY6"/>
<keyword evidence="6" id="KW-0862">Zinc</keyword>
<dbReference type="FunFam" id="3.30.160.60:FF:001954">
    <property type="entry name" value="Zinc finger protein 787"/>
    <property type="match status" value="1"/>
</dbReference>
<keyword evidence="4" id="KW-0677">Repeat</keyword>
<evidence type="ECO:0000313" key="15">
    <source>
        <dbReference type="RefSeq" id="XP_054834879.1"/>
    </source>
</evidence>
<dbReference type="Gene3D" id="1.10.4020.10">
    <property type="entry name" value="DNA breaking-rejoining enzymes"/>
    <property type="match status" value="1"/>
</dbReference>
<dbReference type="SUPFAM" id="SSF57667">
    <property type="entry name" value="beta-beta-alpha zinc fingers"/>
    <property type="match status" value="10"/>
</dbReference>
<evidence type="ECO:0000256" key="9">
    <source>
        <dbReference type="ARBA" id="ARBA00023163"/>
    </source>
</evidence>
<evidence type="ECO:0000256" key="10">
    <source>
        <dbReference type="ARBA" id="ARBA00023242"/>
    </source>
</evidence>
<feature type="domain" description="C2H2-type" evidence="12">
    <location>
        <begin position="619"/>
        <end position="646"/>
    </location>
</feature>
<dbReference type="FunFam" id="3.30.160.60:FF:000367">
    <property type="entry name" value="Zinc finger protein 572"/>
    <property type="match status" value="1"/>
</dbReference>
<dbReference type="FunFam" id="3.30.160.60:FF:001270">
    <property type="entry name" value="zinc finger protein 583 isoform X1"/>
    <property type="match status" value="1"/>
</dbReference>
<feature type="domain" description="C2H2-type" evidence="12">
    <location>
        <begin position="647"/>
        <end position="674"/>
    </location>
</feature>
<evidence type="ECO:0000313" key="14">
    <source>
        <dbReference type="Proteomes" id="UP001190640"/>
    </source>
</evidence>
<dbReference type="FunFam" id="1.10.4020.10:FF:000001">
    <property type="entry name" value="zinc finger protein 263 isoform X1"/>
    <property type="match status" value="1"/>
</dbReference>
<feature type="domain" description="C2H2-type" evidence="12">
    <location>
        <begin position="414"/>
        <end position="441"/>
    </location>
</feature>
<evidence type="ECO:0000256" key="11">
    <source>
        <dbReference type="PROSITE-ProRule" id="PRU00042"/>
    </source>
</evidence>
<dbReference type="PROSITE" id="PS50157">
    <property type="entry name" value="ZINC_FINGER_C2H2_2"/>
    <property type="match status" value="14"/>
</dbReference>
<dbReference type="PANTHER" id="PTHR47772">
    <property type="entry name" value="ZINC FINGER PROTEIN 200"/>
    <property type="match status" value="1"/>
</dbReference>
<keyword evidence="9" id="KW-0804">Transcription</keyword>
<evidence type="ECO:0000256" key="2">
    <source>
        <dbReference type="ARBA" id="ARBA00006991"/>
    </source>
</evidence>
<dbReference type="PROSITE" id="PS50804">
    <property type="entry name" value="SCAN_BOX"/>
    <property type="match status" value="1"/>
</dbReference>
<evidence type="ECO:0000256" key="3">
    <source>
        <dbReference type="ARBA" id="ARBA00022723"/>
    </source>
</evidence>
<dbReference type="InterPro" id="IPR036236">
    <property type="entry name" value="Znf_C2H2_sf"/>
</dbReference>
<feature type="domain" description="C2H2-type" evidence="12">
    <location>
        <begin position="759"/>
        <end position="786"/>
    </location>
</feature>
<keyword evidence="8" id="KW-0238">DNA-binding</keyword>
<evidence type="ECO:0000256" key="1">
    <source>
        <dbReference type="ARBA" id="ARBA00004123"/>
    </source>
</evidence>
<dbReference type="FunFam" id="3.30.160.60:FF:002343">
    <property type="entry name" value="Zinc finger protein 33A"/>
    <property type="match status" value="2"/>
</dbReference>
<dbReference type="FunFam" id="3.30.160.60:FF:000478">
    <property type="entry name" value="Zinc finger protein 133"/>
    <property type="match status" value="1"/>
</dbReference>
<sequence length="905" mass="102671">MAAAQETAITWELLKQGIEPKIKMEEQDSAGLVPREEAEKADQLKIGSACEVLSGESPQPVKQEPDEELSQNWDAQLQEFLKTLQIPSSGGDSPQLPERRQWNDCQTSRMPSEGVTETSKWPGGLWASQLQPIPAGEIKQDVEAMSCGKKKERVRTGVTVGVEIWRQRFRKLCYQEASGPRGTCRQLQELCCQWLRPERHTKEQILELLILEQFLAILPPKMQNWVRESSPENCIQAVTLAEDFLKVPQGPKGWKQQIKRSSEDMVINLPRTSQTVPGTAKKQHFMEAEQCVDGSADFSAGDGWLNENEEQKPFLESPEQEEQQTVSLETAKENHSLCAGEGDENQCRAERQNGNDNEKEVTWSVFNEGTCHDLDQAAVQQWGDKVKDEMCEESLTQNSHLPSSESIHMEEKPYKCWHCGESFGSSSDLVSHERTHVGEKLYKCAHCGESERTHTGQKPHKCTHCGNTFGWNSQEGIPAGEKPYTCSECGKSCSQRSDLLKHQRTHTGEKPYKCAVCGKNFTNISGLKVHQRIHTGEKPYKCSHCGKCFSWSSHFMSHERIHTALCSYCGKSFSQKSDLVEHERTHAAEEAFACFACGKTFEISSELVAHVRMHKEKPFECSVCGKTFRNSLQRIAHQKVHTGEKQHKCSHCGKSFSQRQSLIIHERIHTGEKPYKCLVCGKNFRNVPNLKSHERTHTGEKPYKCSYCDKSFRWSSHLVLHERIHTGEKPYRCSDCGRAFDRRSNLLVHVRIHTGQKPYSCSDCGKSFTSNSVLLRHQKIHAGEDPCTCSECGRVFWQRSDQSDRIGEKVSKCTECLRSHYLSSDLVVRARNCAEEKLFECSICRKRFRNSSHLLTHQSVHTGVQPYQCSDCGRNFVRRPNLLAPMSDHAGQKPYKCSDCEKSLS</sequence>
<dbReference type="FunFam" id="3.30.160.60:FF:000062">
    <property type="entry name" value="RB-associated KRAB zinc finger protein-like"/>
    <property type="match status" value="1"/>
</dbReference>
<feature type="domain" description="C2H2-type" evidence="12">
    <location>
        <begin position="867"/>
        <end position="894"/>
    </location>
</feature>
<dbReference type="GO" id="GO:0008270">
    <property type="term" value="F:zinc ion binding"/>
    <property type="evidence" value="ECO:0007669"/>
    <property type="project" value="UniProtKB-KW"/>
</dbReference>
<keyword evidence="5 11" id="KW-0863">Zinc-finger</keyword>
<evidence type="ECO:0000259" key="13">
    <source>
        <dbReference type="PROSITE" id="PS50804"/>
    </source>
</evidence>
<keyword evidence="7" id="KW-0805">Transcription regulation</keyword>
<dbReference type="SMART" id="SM00355">
    <property type="entry name" value="ZnF_C2H2"/>
    <property type="match status" value="15"/>
</dbReference>
<dbReference type="FunFam" id="3.30.160.60:FF:000110">
    <property type="entry name" value="Zinc finger protein-like"/>
    <property type="match status" value="1"/>
</dbReference>
<dbReference type="FunFam" id="3.30.160.60:FF:002061">
    <property type="entry name" value="Uncharacterized protein"/>
    <property type="match status" value="1"/>
</dbReference>
<evidence type="ECO:0000256" key="6">
    <source>
        <dbReference type="ARBA" id="ARBA00022833"/>
    </source>
</evidence>
<dbReference type="GO" id="GO:0003677">
    <property type="term" value="F:DNA binding"/>
    <property type="evidence" value="ECO:0007669"/>
    <property type="project" value="UniProtKB-KW"/>
</dbReference>
<feature type="domain" description="C2H2-type" evidence="12">
    <location>
        <begin position="484"/>
        <end position="511"/>
    </location>
</feature>
<comment type="subcellular location">
    <subcellularLocation>
        <location evidence="1">Nucleus</location>
    </subcellularLocation>
</comment>
<evidence type="ECO:0000259" key="12">
    <source>
        <dbReference type="PROSITE" id="PS50157"/>
    </source>
</evidence>
<organism evidence="14 15">
    <name type="scientific">Eublepharis macularius</name>
    <name type="common">Leopard gecko</name>
    <name type="synonym">Cyrtodactylus macularius</name>
    <dbReference type="NCBI Taxonomy" id="481883"/>
    <lineage>
        <taxon>Eukaryota</taxon>
        <taxon>Metazoa</taxon>
        <taxon>Chordata</taxon>
        <taxon>Craniata</taxon>
        <taxon>Vertebrata</taxon>
        <taxon>Euteleostomi</taxon>
        <taxon>Lepidosauria</taxon>
        <taxon>Squamata</taxon>
        <taxon>Bifurcata</taxon>
        <taxon>Gekkota</taxon>
        <taxon>Eublepharidae</taxon>
        <taxon>Eublepharinae</taxon>
        <taxon>Eublepharis</taxon>
    </lineage>
</organism>
<dbReference type="PROSITE" id="PS00028">
    <property type="entry name" value="ZINC_FINGER_C2H2_1"/>
    <property type="match status" value="13"/>
</dbReference>
<evidence type="ECO:0000256" key="5">
    <source>
        <dbReference type="ARBA" id="ARBA00022771"/>
    </source>
</evidence>
<comment type="similarity">
    <text evidence="2">Belongs to the krueppel C2H2-type zinc-finger protein family.</text>
</comment>
<feature type="domain" description="C2H2-type" evidence="12">
    <location>
        <begin position="731"/>
        <end position="758"/>
    </location>
</feature>
<dbReference type="FunFam" id="3.30.160.60:FF:000069">
    <property type="entry name" value="Zinc finger protein 572"/>
    <property type="match status" value="1"/>
</dbReference>
<keyword evidence="10" id="KW-0539">Nucleus</keyword>
<evidence type="ECO:0000256" key="8">
    <source>
        <dbReference type="ARBA" id="ARBA00023125"/>
    </source>
</evidence>
<dbReference type="CDD" id="cd07936">
    <property type="entry name" value="SCAN"/>
    <property type="match status" value="1"/>
</dbReference>
<accession>A0AA97JCY6</accession>
<dbReference type="KEGG" id="emc:129329365"/>
<dbReference type="Gene3D" id="3.30.160.60">
    <property type="entry name" value="Classic Zinc Finger"/>
    <property type="match status" value="15"/>
</dbReference>
<dbReference type="RefSeq" id="XP_054834879.1">
    <property type="nucleotide sequence ID" value="XM_054978904.1"/>
</dbReference>
<evidence type="ECO:0000256" key="7">
    <source>
        <dbReference type="ARBA" id="ARBA00023015"/>
    </source>
</evidence>
<feature type="domain" description="C2H2-type" evidence="12">
    <location>
        <begin position="592"/>
        <end position="619"/>
    </location>
</feature>